<evidence type="ECO:0000256" key="4">
    <source>
        <dbReference type="ARBA" id="ARBA00022840"/>
    </source>
</evidence>
<organism evidence="10 11">
    <name type="scientific">Candidatus Buchananbacteria bacterium RBG_13_39_9</name>
    <dbReference type="NCBI Taxonomy" id="1797531"/>
    <lineage>
        <taxon>Bacteria</taxon>
        <taxon>Candidatus Buchananiibacteriota</taxon>
    </lineage>
</organism>
<feature type="binding site" evidence="8">
    <location>
        <begin position="13"/>
        <end position="15"/>
    </location>
    <ligand>
        <name>ATP</name>
        <dbReference type="ChEBI" id="CHEBI:30616"/>
    </ligand>
</feature>
<feature type="binding site" evidence="8">
    <location>
        <begin position="196"/>
        <end position="200"/>
    </location>
    <ligand>
        <name>ATP</name>
        <dbReference type="ChEBI" id="CHEBI:30616"/>
    </ligand>
</feature>
<evidence type="ECO:0000256" key="5">
    <source>
        <dbReference type="ARBA" id="ARBA00022917"/>
    </source>
</evidence>
<name>A0A1G1XRF3_9BACT</name>
<dbReference type="GO" id="GO:0004830">
    <property type="term" value="F:tryptophan-tRNA ligase activity"/>
    <property type="evidence" value="ECO:0007669"/>
    <property type="project" value="UniProtKB-UniRule"/>
</dbReference>
<dbReference type="GO" id="GO:0006436">
    <property type="term" value="P:tryptophanyl-tRNA aminoacylation"/>
    <property type="evidence" value="ECO:0007669"/>
    <property type="project" value="UniProtKB-UniRule"/>
</dbReference>
<evidence type="ECO:0000313" key="10">
    <source>
        <dbReference type="EMBL" id="OGY42655.1"/>
    </source>
</evidence>
<keyword evidence="8" id="KW-0963">Cytoplasm</keyword>
<dbReference type="GO" id="GO:0005829">
    <property type="term" value="C:cytosol"/>
    <property type="evidence" value="ECO:0007669"/>
    <property type="project" value="TreeGrafter"/>
</dbReference>
<dbReference type="InterPro" id="IPR001412">
    <property type="entry name" value="aa-tRNA-synth_I_CS"/>
</dbReference>
<feature type="short sequence motif" description="'HIGH' region" evidence="8">
    <location>
        <begin position="14"/>
        <end position="22"/>
    </location>
</feature>
<keyword evidence="6 8" id="KW-0030">Aminoacyl-tRNA synthetase</keyword>
<evidence type="ECO:0000256" key="6">
    <source>
        <dbReference type="ARBA" id="ARBA00023146"/>
    </source>
</evidence>
<dbReference type="SUPFAM" id="SSF52374">
    <property type="entry name" value="Nucleotidylyl transferase"/>
    <property type="match status" value="1"/>
</dbReference>
<dbReference type="InterPro" id="IPR002305">
    <property type="entry name" value="aa-tRNA-synth_Ic"/>
</dbReference>
<keyword evidence="2 8" id="KW-0436">Ligase</keyword>
<feature type="short sequence motif" description="'KMSKS' region" evidence="8">
    <location>
        <begin position="196"/>
        <end position="200"/>
    </location>
</feature>
<evidence type="ECO:0000256" key="7">
    <source>
        <dbReference type="ARBA" id="ARBA00049929"/>
    </source>
</evidence>
<dbReference type="Pfam" id="PF00579">
    <property type="entry name" value="tRNA-synt_1b"/>
    <property type="match status" value="1"/>
</dbReference>
<feature type="binding site" evidence="8">
    <location>
        <begin position="21"/>
        <end position="22"/>
    </location>
    <ligand>
        <name>ATP</name>
        <dbReference type="ChEBI" id="CHEBI:30616"/>
    </ligand>
</feature>
<dbReference type="NCBIfam" id="TIGR00233">
    <property type="entry name" value="trpS"/>
    <property type="match status" value="1"/>
</dbReference>
<dbReference type="CDD" id="cd00806">
    <property type="entry name" value="TrpRS_core"/>
    <property type="match status" value="1"/>
</dbReference>
<comment type="similarity">
    <text evidence="1 8 9">Belongs to the class-I aminoacyl-tRNA synthetase family.</text>
</comment>
<evidence type="ECO:0000256" key="1">
    <source>
        <dbReference type="ARBA" id="ARBA00005594"/>
    </source>
</evidence>
<comment type="function">
    <text evidence="8">Catalyzes the attachment of tryptophan to tRNA(Trp).</text>
</comment>
<dbReference type="Gene3D" id="3.40.50.620">
    <property type="entry name" value="HUPs"/>
    <property type="match status" value="1"/>
</dbReference>
<sequence length="328" mass="37190">MKQTKQIVLSGIQPSGELHIGNYLGSLKNFVELQNKYQCYFFLATYHSITEDYNPKTKKQDVFNLTLDFLAAGLDPKKCIIFNQVDVPECTELAWIFNTITPIAELERMTQFKDKATKQIKNINAGLLDYPVLQAADILLYHAHLIPVGQDQIQHVEITRDIARHFNNKFGQYFFEPKPLLTKVPKVMSLLEPEKKMSKSAGPNHYIAINDEPDVIHEKLKRAVTGTGNENTIPLGAQNLLTLLQEFGTAKQVAYFQEQIKNKKIRYSELKEALTKAIADYFADFRTKRKALAKKPQVIEGVLRDGANKAQKVAQKTLNEVKNLIGVA</sequence>
<dbReference type="PRINTS" id="PR01039">
    <property type="entry name" value="TRNASYNTHTRP"/>
</dbReference>
<evidence type="ECO:0000256" key="9">
    <source>
        <dbReference type="RuleBase" id="RU363036"/>
    </source>
</evidence>
<comment type="caution">
    <text evidence="10">The sequence shown here is derived from an EMBL/GenBank/DDBJ whole genome shotgun (WGS) entry which is preliminary data.</text>
</comment>
<evidence type="ECO:0000256" key="3">
    <source>
        <dbReference type="ARBA" id="ARBA00022741"/>
    </source>
</evidence>
<dbReference type="Proteomes" id="UP000176260">
    <property type="component" value="Unassembled WGS sequence"/>
</dbReference>
<dbReference type="InterPro" id="IPR014729">
    <property type="entry name" value="Rossmann-like_a/b/a_fold"/>
</dbReference>
<reference evidence="10 11" key="1">
    <citation type="journal article" date="2016" name="Nat. Commun.">
        <title>Thousands of microbial genomes shed light on interconnected biogeochemical processes in an aquifer system.</title>
        <authorList>
            <person name="Anantharaman K."/>
            <person name="Brown C.T."/>
            <person name="Hug L.A."/>
            <person name="Sharon I."/>
            <person name="Castelle C.J."/>
            <person name="Probst A.J."/>
            <person name="Thomas B.C."/>
            <person name="Singh A."/>
            <person name="Wilkins M.J."/>
            <person name="Karaoz U."/>
            <person name="Brodie E.L."/>
            <person name="Williams K.H."/>
            <person name="Hubbard S.S."/>
            <person name="Banfield J.F."/>
        </authorList>
    </citation>
    <scope>NUCLEOTIDE SEQUENCE [LARGE SCALE GENOMIC DNA]</scope>
</reference>
<comment type="catalytic activity">
    <reaction evidence="7 8">
        <text>tRNA(Trp) + L-tryptophan + ATP = L-tryptophyl-tRNA(Trp) + AMP + diphosphate + H(+)</text>
        <dbReference type="Rhea" id="RHEA:24080"/>
        <dbReference type="Rhea" id="RHEA-COMP:9671"/>
        <dbReference type="Rhea" id="RHEA-COMP:9705"/>
        <dbReference type="ChEBI" id="CHEBI:15378"/>
        <dbReference type="ChEBI" id="CHEBI:30616"/>
        <dbReference type="ChEBI" id="CHEBI:33019"/>
        <dbReference type="ChEBI" id="CHEBI:57912"/>
        <dbReference type="ChEBI" id="CHEBI:78442"/>
        <dbReference type="ChEBI" id="CHEBI:78535"/>
        <dbReference type="ChEBI" id="CHEBI:456215"/>
        <dbReference type="EC" id="6.1.1.2"/>
    </reaction>
</comment>
<protein>
    <recommendedName>
        <fullName evidence="8">Tryptophan--tRNA ligase</fullName>
        <ecNumber evidence="8">6.1.1.2</ecNumber>
    </recommendedName>
    <alternativeName>
        <fullName evidence="8">Tryptophanyl-tRNA synthetase</fullName>
        <shortName evidence="8">TrpRS</shortName>
    </alternativeName>
</protein>
<proteinExistence type="inferred from homology"/>
<evidence type="ECO:0000256" key="2">
    <source>
        <dbReference type="ARBA" id="ARBA00022598"/>
    </source>
</evidence>
<keyword evidence="4 8" id="KW-0067">ATP-binding</keyword>
<evidence type="ECO:0000313" key="11">
    <source>
        <dbReference type="Proteomes" id="UP000176260"/>
    </source>
</evidence>
<dbReference type="AlphaFoldDB" id="A0A1G1XRF3"/>
<dbReference type="InterPro" id="IPR002306">
    <property type="entry name" value="Trp-tRNA-ligase"/>
</dbReference>
<dbReference type="InterPro" id="IPR024109">
    <property type="entry name" value="Trp-tRNA-ligase_bac-type"/>
</dbReference>
<comment type="subunit">
    <text evidence="8">Homodimer.</text>
</comment>
<feature type="binding site" evidence="8">
    <location>
        <begin position="149"/>
        <end position="151"/>
    </location>
    <ligand>
        <name>ATP</name>
        <dbReference type="ChEBI" id="CHEBI:30616"/>
    </ligand>
</feature>
<keyword evidence="3 8" id="KW-0547">Nucleotide-binding</keyword>
<dbReference type="PANTHER" id="PTHR43766">
    <property type="entry name" value="TRYPTOPHAN--TRNA LIGASE, MITOCHONDRIAL"/>
    <property type="match status" value="1"/>
</dbReference>
<dbReference type="Gene3D" id="1.10.240.10">
    <property type="entry name" value="Tyrosyl-Transfer RNA Synthetase"/>
    <property type="match status" value="1"/>
</dbReference>
<evidence type="ECO:0000256" key="8">
    <source>
        <dbReference type="HAMAP-Rule" id="MF_00140"/>
    </source>
</evidence>
<dbReference type="HAMAP" id="MF_00140_B">
    <property type="entry name" value="Trp_tRNA_synth_B"/>
    <property type="match status" value="1"/>
</dbReference>
<gene>
    <name evidence="8" type="primary">trpS</name>
    <name evidence="10" type="ORF">A2Y67_02320</name>
</gene>
<feature type="binding site" evidence="8">
    <location>
        <position position="187"/>
    </location>
    <ligand>
        <name>ATP</name>
        <dbReference type="ChEBI" id="CHEBI:30616"/>
    </ligand>
</feature>
<dbReference type="PANTHER" id="PTHR43766:SF1">
    <property type="entry name" value="TRYPTOPHAN--TRNA LIGASE, MITOCHONDRIAL"/>
    <property type="match status" value="1"/>
</dbReference>
<dbReference type="GO" id="GO:0005524">
    <property type="term" value="F:ATP binding"/>
    <property type="evidence" value="ECO:0007669"/>
    <property type="project" value="UniProtKB-UniRule"/>
</dbReference>
<dbReference type="EC" id="6.1.1.2" evidence="8"/>
<keyword evidence="5 8" id="KW-0648">Protein biosynthesis</keyword>
<dbReference type="EMBL" id="MHIA01000010">
    <property type="protein sequence ID" value="OGY42655.1"/>
    <property type="molecule type" value="Genomic_DNA"/>
</dbReference>
<comment type="subcellular location">
    <subcellularLocation>
        <location evidence="8">Cytoplasm</location>
    </subcellularLocation>
</comment>
<accession>A0A1G1XRF3</accession>
<feature type="binding site" evidence="8">
    <location>
        <position position="137"/>
    </location>
    <ligand>
        <name>L-tryptophan</name>
        <dbReference type="ChEBI" id="CHEBI:57912"/>
    </ligand>
</feature>
<dbReference type="PROSITE" id="PS00178">
    <property type="entry name" value="AA_TRNA_LIGASE_I"/>
    <property type="match status" value="1"/>
</dbReference>
<dbReference type="InterPro" id="IPR050203">
    <property type="entry name" value="Trp-tRNA_synthetase"/>
</dbReference>